<gene>
    <name evidence="7" type="ORF">HF325_001907</name>
</gene>
<dbReference type="PANTHER" id="PTHR12713">
    <property type="entry name" value="VACUOLAR ATP SYNTHASE SUBUNIT G"/>
    <property type="match status" value="1"/>
</dbReference>
<name>A0A8H7GXN1_9ASCO</name>
<evidence type="ECO:0000256" key="4">
    <source>
        <dbReference type="ARBA" id="ARBA00023065"/>
    </source>
</evidence>
<proteinExistence type="inferred from homology"/>
<dbReference type="GO" id="GO:0000221">
    <property type="term" value="C:vacuolar proton-transporting V-type ATPase, V1 domain"/>
    <property type="evidence" value="ECO:0007669"/>
    <property type="project" value="TreeGrafter"/>
</dbReference>
<accession>A0A8H7GXN1</accession>
<organism evidence="7 8">
    <name type="scientific">Metschnikowia pulcherrima</name>
    <dbReference type="NCBI Taxonomy" id="27326"/>
    <lineage>
        <taxon>Eukaryota</taxon>
        <taxon>Fungi</taxon>
        <taxon>Dikarya</taxon>
        <taxon>Ascomycota</taxon>
        <taxon>Saccharomycotina</taxon>
        <taxon>Pichiomycetes</taxon>
        <taxon>Metschnikowiaceae</taxon>
        <taxon>Metschnikowia</taxon>
    </lineage>
</organism>
<dbReference type="EMBL" id="JACBPP010000002">
    <property type="protein sequence ID" value="KAF8004459.1"/>
    <property type="molecule type" value="Genomic_DNA"/>
</dbReference>
<dbReference type="InterPro" id="IPR005124">
    <property type="entry name" value="V-ATPase_G"/>
</dbReference>
<feature type="coiled-coil region" evidence="6">
    <location>
        <begin position="8"/>
        <end position="91"/>
    </location>
</feature>
<dbReference type="Proteomes" id="UP000649328">
    <property type="component" value="Unassembled WGS sequence"/>
</dbReference>
<keyword evidence="4 5" id="KW-0406">Ion transport</keyword>
<keyword evidence="3 5" id="KW-0375">Hydrogen ion transport</keyword>
<protein>
    <recommendedName>
        <fullName evidence="5">V-type proton ATPase subunit G</fullName>
    </recommendedName>
</protein>
<keyword evidence="2 5" id="KW-0813">Transport</keyword>
<comment type="caution">
    <text evidence="7">The sequence shown here is derived from an EMBL/GenBank/DDBJ whole genome shotgun (WGS) entry which is preliminary data.</text>
</comment>
<sequence>MSSSIQSLLKTEKEAAAIVNEARKYRTERLKLAKADAQKEINEYKAQKEEELAKYESDHAGLNSNVEKEAEATAEKELAEIQQKYSEKKSSVIKLLVDAATKPTPELHINA</sequence>
<dbReference type="GO" id="GO:0016887">
    <property type="term" value="F:ATP hydrolysis activity"/>
    <property type="evidence" value="ECO:0007669"/>
    <property type="project" value="TreeGrafter"/>
</dbReference>
<reference evidence="7" key="1">
    <citation type="submission" date="2020-10" db="EMBL/GenBank/DDBJ databases">
        <title>The Whole-Genome Sequence of Metschnikowia persimmonesis, a Novel Endophytic Yeast Species Isolated from Medicinal Plant Diospyros kaki Thumb.</title>
        <authorList>
            <person name="Rahmat E."/>
            <person name="Kang Y."/>
        </authorList>
    </citation>
    <scope>NUCLEOTIDE SEQUENCE</scope>
    <source>
        <strain evidence="7">KIOM G15050</strain>
    </source>
</reference>
<dbReference type="PANTHER" id="PTHR12713:SF11">
    <property type="entry name" value="V-TYPE PROTON ATPASE SUBUNIT G"/>
    <property type="match status" value="1"/>
</dbReference>
<dbReference type="FunFam" id="1.20.5.2950:FF:000001">
    <property type="entry name" value="V-type proton ATPase subunit G"/>
    <property type="match status" value="1"/>
</dbReference>
<dbReference type="GO" id="GO:0046961">
    <property type="term" value="F:proton-transporting ATPase activity, rotational mechanism"/>
    <property type="evidence" value="ECO:0007669"/>
    <property type="project" value="InterPro"/>
</dbReference>
<evidence type="ECO:0000256" key="3">
    <source>
        <dbReference type="ARBA" id="ARBA00022781"/>
    </source>
</evidence>
<comment type="similarity">
    <text evidence="1 5">Belongs to the V-ATPase G subunit family.</text>
</comment>
<evidence type="ECO:0000256" key="6">
    <source>
        <dbReference type="SAM" id="Coils"/>
    </source>
</evidence>
<dbReference type="Pfam" id="PF03179">
    <property type="entry name" value="V-ATPase_G"/>
    <property type="match status" value="1"/>
</dbReference>
<evidence type="ECO:0000256" key="1">
    <source>
        <dbReference type="ARBA" id="ARBA00010066"/>
    </source>
</evidence>
<dbReference type="NCBIfam" id="TIGR01147">
    <property type="entry name" value="V_ATP_synt_G"/>
    <property type="match status" value="1"/>
</dbReference>
<dbReference type="OrthoDB" id="250802at2759"/>
<evidence type="ECO:0000256" key="2">
    <source>
        <dbReference type="ARBA" id="ARBA00022448"/>
    </source>
</evidence>
<keyword evidence="8" id="KW-1185">Reference proteome</keyword>
<comment type="subunit">
    <text evidence="5">V-ATPase is a heteromultimeric enzyme made up of two complexes: the ATP-hydrolytic V1 complex and the proton translocation V0 complex.</text>
</comment>
<comment type="function">
    <text evidence="5">Subunit of the V1 complex of vacuolar(H+)-ATPase (V-ATPase), a multisubunit enzyme composed of a peripheral complex (V1) that hydrolyzes ATP and a membrane integral complex (V0) that translocates protons. V-ATPase is responsible for acidifying and maintaining the pH of intracellular compartments and in some cell types, is targeted to the plasma membrane, where it is responsible for acidifying the extracellular environment.</text>
</comment>
<dbReference type="Gene3D" id="1.20.5.2950">
    <property type="match status" value="1"/>
</dbReference>
<dbReference type="AlphaFoldDB" id="A0A8H7GXN1"/>
<evidence type="ECO:0000313" key="8">
    <source>
        <dbReference type="Proteomes" id="UP000649328"/>
    </source>
</evidence>
<keyword evidence="6" id="KW-0175">Coiled coil</keyword>
<evidence type="ECO:0000256" key="5">
    <source>
        <dbReference type="RuleBase" id="RU364019"/>
    </source>
</evidence>
<evidence type="ECO:0000313" key="7">
    <source>
        <dbReference type="EMBL" id="KAF8004459.1"/>
    </source>
</evidence>